<organism evidence="1">
    <name type="scientific">Arundo donax</name>
    <name type="common">Giant reed</name>
    <name type="synonym">Donax arundinaceus</name>
    <dbReference type="NCBI Taxonomy" id="35708"/>
    <lineage>
        <taxon>Eukaryota</taxon>
        <taxon>Viridiplantae</taxon>
        <taxon>Streptophyta</taxon>
        <taxon>Embryophyta</taxon>
        <taxon>Tracheophyta</taxon>
        <taxon>Spermatophyta</taxon>
        <taxon>Magnoliopsida</taxon>
        <taxon>Liliopsida</taxon>
        <taxon>Poales</taxon>
        <taxon>Poaceae</taxon>
        <taxon>PACMAD clade</taxon>
        <taxon>Arundinoideae</taxon>
        <taxon>Arundineae</taxon>
        <taxon>Arundo</taxon>
    </lineage>
</organism>
<dbReference type="EMBL" id="GBRH01189180">
    <property type="protein sequence ID" value="JAE08716.1"/>
    <property type="molecule type" value="Transcribed_RNA"/>
</dbReference>
<accession>A0A0A9FF21</accession>
<proteinExistence type="predicted"/>
<name>A0A0A9FF21_ARUDO</name>
<protein>
    <submittedName>
        <fullName evidence="1">Uncharacterized protein</fullName>
    </submittedName>
</protein>
<evidence type="ECO:0000313" key="1">
    <source>
        <dbReference type="EMBL" id="JAE08716.1"/>
    </source>
</evidence>
<reference evidence="1" key="1">
    <citation type="submission" date="2014-09" db="EMBL/GenBank/DDBJ databases">
        <authorList>
            <person name="Magalhaes I.L.F."/>
            <person name="Oliveira U."/>
            <person name="Santos F.R."/>
            <person name="Vidigal T.H.D.A."/>
            <person name="Brescovit A.D."/>
            <person name="Santos A.J."/>
        </authorList>
    </citation>
    <scope>NUCLEOTIDE SEQUENCE</scope>
    <source>
        <tissue evidence="1">Shoot tissue taken approximately 20 cm above the soil surface</tissue>
    </source>
</reference>
<sequence length="67" mass="7500">MSSRQSVSQIVMRWLHERVLSIHGLGPISNLLNFVWKILGQKFCFHNLGLPCPPGIHGKAGLLLESH</sequence>
<dbReference type="AlphaFoldDB" id="A0A0A9FF21"/>
<reference evidence="1" key="2">
    <citation type="journal article" date="2015" name="Data Brief">
        <title>Shoot transcriptome of the giant reed, Arundo donax.</title>
        <authorList>
            <person name="Barrero R.A."/>
            <person name="Guerrero F.D."/>
            <person name="Moolhuijzen P."/>
            <person name="Goolsby J.A."/>
            <person name="Tidwell J."/>
            <person name="Bellgard S.E."/>
            <person name="Bellgard M.I."/>
        </authorList>
    </citation>
    <scope>NUCLEOTIDE SEQUENCE</scope>
    <source>
        <tissue evidence="1">Shoot tissue taken approximately 20 cm above the soil surface</tissue>
    </source>
</reference>